<dbReference type="Proteomes" id="UP000320176">
    <property type="component" value="Unassembled WGS sequence"/>
</dbReference>
<evidence type="ECO:0000313" key="1">
    <source>
        <dbReference type="EMBL" id="TWT89240.1"/>
    </source>
</evidence>
<accession>A0A5C5ZPT2</accession>
<organism evidence="1 2">
    <name type="scientific">Stieleria varia</name>
    <dbReference type="NCBI Taxonomy" id="2528005"/>
    <lineage>
        <taxon>Bacteria</taxon>
        <taxon>Pseudomonadati</taxon>
        <taxon>Planctomycetota</taxon>
        <taxon>Planctomycetia</taxon>
        <taxon>Pirellulales</taxon>
        <taxon>Pirellulaceae</taxon>
        <taxon>Stieleria</taxon>
    </lineage>
</organism>
<comment type="caution">
    <text evidence="1">The sequence shown here is derived from an EMBL/GenBank/DDBJ whole genome shotgun (WGS) entry which is preliminary data.</text>
</comment>
<protein>
    <submittedName>
        <fullName evidence="1">Uncharacterized protein</fullName>
    </submittedName>
</protein>
<evidence type="ECO:0000313" key="2">
    <source>
        <dbReference type="Proteomes" id="UP000320176"/>
    </source>
</evidence>
<keyword evidence="2" id="KW-1185">Reference proteome</keyword>
<name>A0A5C5ZPT2_9BACT</name>
<dbReference type="AlphaFoldDB" id="A0A5C5ZPT2"/>
<reference evidence="1 2" key="1">
    <citation type="submission" date="2019-02" db="EMBL/GenBank/DDBJ databases">
        <title>Deep-cultivation of Planctomycetes and their phenomic and genomic characterization uncovers novel biology.</title>
        <authorList>
            <person name="Wiegand S."/>
            <person name="Jogler M."/>
            <person name="Boedeker C."/>
            <person name="Pinto D."/>
            <person name="Vollmers J."/>
            <person name="Rivas-Marin E."/>
            <person name="Kohn T."/>
            <person name="Peeters S.H."/>
            <person name="Heuer A."/>
            <person name="Rast P."/>
            <person name="Oberbeckmann S."/>
            <person name="Bunk B."/>
            <person name="Jeske O."/>
            <person name="Meyerdierks A."/>
            <person name="Storesund J.E."/>
            <person name="Kallscheuer N."/>
            <person name="Luecker S."/>
            <person name="Lage O.M."/>
            <person name="Pohl T."/>
            <person name="Merkel B.J."/>
            <person name="Hornburger P."/>
            <person name="Mueller R.-W."/>
            <person name="Bruemmer F."/>
            <person name="Labrenz M."/>
            <person name="Spormann A.M."/>
            <person name="Op Den Camp H."/>
            <person name="Overmann J."/>
            <person name="Amann R."/>
            <person name="Jetten M.S.M."/>
            <person name="Mascher T."/>
            <person name="Medema M.H."/>
            <person name="Devos D.P."/>
            <person name="Kaster A.-K."/>
            <person name="Ovreas L."/>
            <person name="Rohde M."/>
            <person name="Galperin M.Y."/>
            <person name="Jogler C."/>
        </authorList>
    </citation>
    <scope>NUCLEOTIDE SEQUENCE [LARGE SCALE GENOMIC DNA]</scope>
    <source>
        <strain evidence="1 2">Pla52n</strain>
    </source>
</reference>
<sequence length="131" mass="14432">MIEKVVVVEVKIIDGQVAHRIDVDPKAAVINPQAVRGVPQRQFSVIDAARYDTHRDPADAGRIDRGLQITHQIGSSPVVQCELARNEDADGGSRTDGEIKQDVQQQFAIVWYLRRRRHGLAGDGGLITVES</sequence>
<proteinExistence type="predicted"/>
<gene>
    <name evidence="1" type="ORF">Pla52n_68740</name>
</gene>
<dbReference type="EMBL" id="SJPN01000026">
    <property type="protein sequence ID" value="TWT89240.1"/>
    <property type="molecule type" value="Genomic_DNA"/>
</dbReference>